<dbReference type="RefSeq" id="WP_182847602.1">
    <property type="nucleotide sequence ID" value="NZ_BAAALP010000058.1"/>
</dbReference>
<organism evidence="2 3">
    <name type="scientific">Actinomadura namibiensis</name>
    <dbReference type="NCBI Taxonomy" id="182080"/>
    <lineage>
        <taxon>Bacteria</taxon>
        <taxon>Bacillati</taxon>
        <taxon>Actinomycetota</taxon>
        <taxon>Actinomycetes</taxon>
        <taxon>Streptosporangiales</taxon>
        <taxon>Thermomonosporaceae</taxon>
        <taxon>Actinomadura</taxon>
    </lineage>
</organism>
<feature type="transmembrane region" description="Helical" evidence="1">
    <location>
        <begin position="12"/>
        <end position="31"/>
    </location>
</feature>
<keyword evidence="1" id="KW-1133">Transmembrane helix</keyword>
<keyword evidence="1" id="KW-0472">Membrane</keyword>
<dbReference type="AlphaFoldDB" id="A0A7W3LWM8"/>
<evidence type="ECO:0000313" key="3">
    <source>
        <dbReference type="Proteomes" id="UP000572680"/>
    </source>
</evidence>
<name>A0A7W3LWM8_ACTNM</name>
<dbReference type="EMBL" id="JACJIA010000012">
    <property type="protein sequence ID" value="MBA8955626.1"/>
    <property type="molecule type" value="Genomic_DNA"/>
</dbReference>
<comment type="caution">
    <text evidence="2">The sequence shown here is derived from an EMBL/GenBank/DDBJ whole genome shotgun (WGS) entry which is preliminary data.</text>
</comment>
<keyword evidence="3" id="KW-1185">Reference proteome</keyword>
<keyword evidence="1" id="KW-0812">Transmembrane</keyword>
<evidence type="ECO:0000256" key="1">
    <source>
        <dbReference type="SAM" id="Phobius"/>
    </source>
</evidence>
<feature type="transmembrane region" description="Helical" evidence="1">
    <location>
        <begin position="105"/>
        <end position="130"/>
    </location>
</feature>
<dbReference type="Proteomes" id="UP000572680">
    <property type="component" value="Unassembled WGS sequence"/>
</dbReference>
<proteinExistence type="predicted"/>
<gene>
    <name evidence="2" type="ORF">HNR61_007302</name>
</gene>
<feature type="transmembrane region" description="Helical" evidence="1">
    <location>
        <begin position="52"/>
        <end position="85"/>
    </location>
</feature>
<accession>A0A7W3LWM8</accession>
<reference evidence="2 3" key="1">
    <citation type="submission" date="2020-08" db="EMBL/GenBank/DDBJ databases">
        <title>Genomic Encyclopedia of Type Strains, Phase IV (KMG-IV): sequencing the most valuable type-strain genomes for metagenomic binning, comparative biology and taxonomic classification.</title>
        <authorList>
            <person name="Goeker M."/>
        </authorList>
    </citation>
    <scope>NUCLEOTIDE SEQUENCE [LARGE SCALE GENOMIC DNA]</scope>
    <source>
        <strain evidence="2 3">DSM 44197</strain>
    </source>
</reference>
<protein>
    <submittedName>
        <fullName evidence="2">Uncharacterized protein</fullName>
    </submittedName>
</protein>
<sequence length="148" mass="15073">MSPNRTDLPGRVGYALVALPAGVVSLAGGRAQVRLVRRLLGVEAGGAARGRVAAHAAASLPLGLLSTVVTGYGWLVVALNLLYPLRPLVGMGDGSYEDAWGGPTLAGAWAVHAAGGAGAAVVTALLALGFARLQERQARRVLRAERMG</sequence>
<evidence type="ECO:0000313" key="2">
    <source>
        <dbReference type="EMBL" id="MBA8955626.1"/>
    </source>
</evidence>